<dbReference type="EMBL" id="CP004885">
    <property type="protein sequence ID" value="AGX88092.1"/>
    <property type="molecule type" value="Genomic_DNA"/>
</dbReference>
<gene>
    <name evidence="1" type="ORF">Cenrod_2020</name>
</gene>
<evidence type="ECO:0008006" key="3">
    <source>
        <dbReference type="Google" id="ProtNLM"/>
    </source>
</evidence>
<dbReference type="Gene3D" id="3.30.2020.10">
    <property type="entry name" value="NE0471-like N-terminal domain"/>
    <property type="match status" value="1"/>
</dbReference>
<dbReference type="InterPro" id="IPR036782">
    <property type="entry name" value="NE0471-like_N"/>
</dbReference>
<keyword evidence="2" id="KW-1185">Reference proteome</keyword>
<dbReference type="RefSeq" id="WP_022774965.1">
    <property type="nucleotide sequence ID" value="NC_022576.1"/>
</dbReference>
<evidence type="ECO:0000313" key="2">
    <source>
        <dbReference type="Proteomes" id="UP000017184"/>
    </source>
</evidence>
<dbReference type="InterPro" id="IPR018841">
    <property type="entry name" value="DUF2442"/>
</dbReference>
<sequence length="87" mass="9953">MKITHLTPHADWSITVTADDGRVGHFDVRPYLQYEAFSPLKDIDRFMECHNGGYFVEWDCGADLCVDTIETKMGKEVTKVQRSPCTQ</sequence>
<evidence type="ECO:0000313" key="1">
    <source>
        <dbReference type="EMBL" id="AGX88092.1"/>
    </source>
</evidence>
<dbReference type="Pfam" id="PF10387">
    <property type="entry name" value="DUF2442"/>
    <property type="match status" value="1"/>
</dbReference>
<dbReference type="OrthoDB" id="9802153at2"/>
<dbReference type="KEGG" id="cbx:Cenrod_2020"/>
<organism evidence="1 2">
    <name type="scientific">Candidatus Symbiobacter mobilis CR</name>
    <dbReference type="NCBI Taxonomy" id="946483"/>
    <lineage>
        <taxon>Bacteria</taxon>
        <taxon>Pseudomonadati</taxon>
        <taxon>Pseudomonadota</taxon>
        <taxon>Betaproteobacteria</taxon>
        <taxon>Burkholderiales</taxon>
        <taxon>Comamonadaceae</taxon>
    </lineage>
</organism>
<dbReference type="Proteomes" id="UP000017184">
    <property type="component" value="Chromosome"/>
</dbReference>
<dbReference type="eggNOG" id="ENOG50330PJ">
    <property type="taxonomic scope" value="Bacteria"/>
</dbReference>
<dbReference type="HOGENOM" id="CLU_153045_4_1_4"/>
<accession>U5N9K9</accession>
<dbReference type="SUPFAM" id="SSF143880">
    <property type="entry name" value="NE0471 N-terminal domain-like"/>
    <property type="match status" value="1"/>
</dbReference>
<reference evidence="1 2" key="1">
    <citation type="journal article" date="2013" name="Genome Biol.">
        <title>Genomic analysis reveals key aspects of prokaryotic symbiosis in the phototrophic consortium "Chlorochromatium aggregatum".</title>
        <authorList>
            <person name="Liu Z."/>
            <person name="Muller J."/>
            <person name="Li T."/>
            <person name="Alvey R.M."/>
            <person name="Vogl K."/>
            <person name="Frigaard N.U."/>
            <person name="Rockwell N.C."/>
            <person name="Boyd E.S."/>
            <person name="Tomsho L.P."/>
            <person name="Schuster S.C."/>
            <person name="Henke P."/>
            <person name="Rohde M."/>
            <person name="Overmann J."/>
            <person name="Bryant D.A."/>
        </authorList>
    </citation>
    <scope>NUCLEOTIDE SEQUENCE [LARGE SCALE GENOMIC DNA]</scope>
    <source>
        <strain evidence="1">CR</strain>
    </source>
</reference>
<dbReference type="AlphaFoldDB" id="U5N9K9"/>
<dbReference type="STRING" id="946483.Cenrod_2020"/>
<proteinExistence type="predicted"/>
<protein>
    <recommendedName>
        <fullName evidence="3">DUF2442 domain-containing protein</fullName>
    </recommendedName>
</protein>
<name>U5N9K9_9BURK</name>